<protein>
    <submittedName>
        <fullName evidence="1">Uncharacterized protein</fullName>
    </submittedName>
</protein>
<gene>
    <name evidence="1" type="ORF">BP6252_04046</name>
</gene>
<proteinExistence type="predicted"/>
<name>A0A3D8RZG8_9HELO</name>
<sequence length="99" mass="10866">MAAPFVRPVQAGSAWFFAGLTSSFPDVSSQDGSLSDLYQCNDDLKPGCRAFQVAREDSSQAVAVELEDAVRNVNLKDQVLVFQHKGKFHAIDHVRISLN</sequence>
<dbReference type="Proteomes" id="UP000256645">
    <property type="component" value="Unassembled WGS sequence"/>
</dbReference>
<dbReference type="AlphaFoldDB" id="A0A3D8RZG8"/>
<comment type="caution">
    <text evidence="1">The sequence shown here is derived from an EMBL/GenBank/DDBJ whole genome shotgun (WGS) entry which is preliminary data.</text>
</comment>
<keyword evidence="2" id="KW-1185">Reference proteome</keyword>
<organism evidence="1 2">
    <name type="scientific">Coleophoma cylindrospora</name>
    <dbReference type="NCBI Taxonomy" id="1849047"/>
    <lineage>
        <taxon>Eukaryota</taxon>
        <taxon>Fungi</taxon>
        <taxon>Dikarya</taxon>
        <taxon>Ascomycota</taxon>
        <taxon>Pezizomycotina</taxon>
        <taxon>Leotiomycetes</taxon>
        <taxon>Helotiales</taxon>
        <taxon>Dermateaceae</taxon>
        <taxon>Coleophoma</taxon>
    </lineage>
</organism>
<accession>A0A3D8RZG8</accession>
<reference evidence="1 2" key="1">
    <citation type="journal article" date="2018" name="IMA Fungus">
        <title>IMA Genome-F 9: Draft genome sequence of Annulohypoxylon stygium, Aspergillus mulundensis, Berkeleyomyces basicola (syn. Thielaviopsis basicola), Ceratocystis smalleyi, two Cercospora beticola strains, Coleophoma cylindrospora, Fusarium fracticaudum, Phialophora cf. hyalina, and Morchella septimelata.</title>
        <authorList>
            <person name="Wingfield B.D."/>
            <person name="Bills G.F."/>
            <person name="Dong Y."/>
            <person name="Huang W."/>
            <person name="Nel W.J."/>
            <person name="Swalarsk-Parry B.S."/>
            <person name="Vaghefi N."/>
            <person name="Wilken P.M."/>
            <person name="An Z."/>
            <person name="de Beer Z.W."/>
            <person name="De Vos L."/>
            <person name="Chen L."/>
            <person name="Duong T.A."/>
            <person name="Gao Y."/>
            <person name="Hammerbacher A."/>
            <person name="Kikkert J.R."/>
            <person name="Li Y."/>
            <person name="Li H."/>
            <person name="Li K."/>
            <person name="Li Q."/>
            <person name="Liu X."/>
            <person name="Ma X."/>
            <person name="Naidoo K."/>
            <person name="Pethybridge S.J."/>
            <person name="Sun J."/>
            <person name="Steenkamp E.T."/>
            <person name="van der Nest M.A."/>
            <person name="van Wyk S."/>
            <person name="Wingfield M.J."/>
            <person name="Xiong C."/>
            <person name="Yue Q."/>
            <person name="Zhang X."/>
        </authorList>
    </citation>
    <scope>NUCLEOTIDE SEQUENCE [LARGE SCALE GENOMIC DNA]</scope>
    <source>
        <strain evidence="1 2">BP6252</strain>
    </source>
</reference>
<evidence type="ECO:0000313" key="1">
    <source>
        <dbReference type="EMBL" id="RDW79408.1"/>
    </source>
</evidence>
<dbReference type="STRING" id="1849047.A0A3D8RZG8"/>
<evidence type="ECO:0000313" key="2">
    <source>
        <dbReference type="Proteomes" id="UP000256645"/>
    </source>
</evidence>
<dbReference type="OrthoDB" id="426882at2759"/>
<dbReference type="EMBL" id="PDLM01000004">
    <property type="protein sequence ID" value="RDW79408.1"/>
    <property type="molecule type" value="Genomic_DNA"/>
</dbReference>